<dbReference type="AlphaFoldDB" id="A0A1Y2ATY2"/>
<reference evidence="3 4" key="1">
    <citation type="submission" date="2016-08" db="EMBL/GenBank/DDBJ databases">
        <title>A Parts List for Fungal Cellulosomes Revealed by Comparative Genomics.</title>
        <authorList>
            <consortium name="DOE Joint Genome Institute"/>
            <person name="Haitjema C.H."/>
            <person name="Gilmore S.P."/>
            <person name="Henske J.K."/>
            <person name="Solomon K.V."/>
            <person name="De Groot R."/>
            <person name="Kuo A."/>
            <person name="Mondo S.J."/>
            <person name="Salamov A.A."/>
            <person name="Labutti K."/>
            <person name="Zhao Z."/>
            <person name="Chiniquy J."/>
            <person name="Barry K."/>
            <person name="Brewer H.M."/>
            <person name="Purvine S.O."/>
            <person name="Wright A.T."/>
            <person name="Boxma B."/>
            <person name="Van Alen T."/>
            <person name="Hackstein J.H."/>
            <person name="Baker S.E."/>
            <person name="Grigoriev I.V."/>
            <person name="O'Malley M.A."/>
        </authorList>
    </citation>
    <scope>NUCLEOTIDE SEQUENCE [LARGE SCALE GENOMIC DNA]</scope>
    <source>
        <strain evidence="3 4">G1</strain>
    </source>
</reference>
<dbReference type="EMBL" id="MCOG01000206">
    <property type="protein sequence ID" value="ORY26001.1"/>
    <property type="molecule type" value="Genomic_DNA"/>
</dbReference>
<accession>A0A1Y2ATY2</accession>
<keyword evidence="2" id="KW-0732">Signal</keyword>
<evidence type="ECO:0000256" key="1">
    <source>
        <dbReference type="SAM" id="MobiDB-lite"/>
    </source>
</evidence>
<gene>
    <name evidence="3" type="ORF">LY90DRAFT_706204</name>
</gene>
<evidence type="ECO:0000256" key="2">
    <source>
        <dbReference type="SAM" id="SignalP"/>
    </source>
</evidence>
<evidence type="ECO:0000313" key="3">
    <source>
        <dbReference type="EMBL" id="ORY26001.1"/>
    </source>
</evidence>
<evidence type="ECO:0008006" key="5">
    <source>
        <dbReference type="Google" id="ProtNLM"/>
    </source>
</evidence>
<sequence>MRFTQTLLLALSAVAIRSAVVTQDNSANNQNAQNAQNTQANTQDNGNNNNQNNNKLTPEAQCVINNNCNQDIACIARCYNVPAPTNDMVFQTNDCAIKCPDPTVDSAGYLKCYNDCVDNFYMGNNVNAGTANTVGNNGNANTTNGNNANGNANTNGNNANGNNANGNNANGNINNGNTINNGNSTNANGNGKLNNGNTVQANSASSMGLSALAIATAIVALIF</sequence>
<evidence type="ECO:0000313" key="4">
    <source>
        <dbReference type="Proteomes" id="UP000193920"/>
    </source>
</evidence>
<feature type="region of interest" description="Disordered" evidence="1">
    <location>
        <begin position="142"/>
        <end position="167"/>
    </location>
</feature>
<feature type="region of interest" description="Disordered" evidence="1">
    <location>
        <begin position="29"/>
        <end position="54"/>
    </location>
</feature>
<feature type="signal peptide" evidence="2">
    <location>
        <begin position="1"/>
        <end position="19"/>
    </location>
</feature>
<name>A0A1Y2ATY2_9FUNG</name>
<comment type="caution">
    <text evidence="3">The sequence shown here is derived from an EMBL/GenBank/DDBJ whole genome shotgun (WGS) entry which is preliminary data.</text>
</comment>
<proteinExistence type="predicted"/>
<protein>
    <recommendedName>
        <fullName evidence="5">Extracellular membrane protein CFEM domain-containing protein</fullName>
    </recommendedName>
</protein>
<dbReference type="OrthoDB" id="5597238at2759"/>
<feature type="chain" id="PRO_5012937529" description="Extracellular membrane protein CFEM domain-containing protein" evidence="2">
    <location>
        <begin position="20"/>
        <end position="223"/>
    </location>
</feature>
<organism evidence="3 4">
    <name type="scientific">Neocallimastix californiae</name>
    <dbReference type="NCBI Taxonomy" id="1754190"/>
    <lineage>
        <taxon>Eukaryota</taxon>
        <taxon>Fungi</taxon>
        <taxon>Fungi incertae sedis</taxon>
        <taxon>Chytridiomycota</taxon>
        <taxon>Chytridiomycota incertae sedis</taxon>
        <taxon>Neocallimastigomycetes</taxon>
        <taxon>Neocallimastigales</taxon>
        <taxon>Neocallimastigaceae</taxon>
        <taxon>Neocallimastix</taxon>
    </lineage>
</organism>
<keyword evidence="4" id="KW-1185">Reference proteome</keyword>
<dbReference type="Proteomes" id="UP000193920">
    <property type="component" value="Unassembled WGS sequence"/>
</dbReference>